<proteinExistence type="predicted"/>
<evidence type="ECO:0000313" key="2">
    <source>
        <dbReference type="EMBL" id="CAL8126742.1"/>
    </source>
</evidence>
<feature type="region of interest" description="Disordered" evidence="1">
    <location>
        <begin position="100"/>
        <end position="123"/>
    </location>
</feature>
<evidence type="ECO:0008006" key="4">
    <source>
        <dbReference type="Google" id="ProtNLM"/>
    </source>
</evidence>
<accession>A0ABP1RE55</accession>
<comment type="caution">
    <text evidence="2">The sequence shown here is derived from an EMBL/GenBank/DDBJ whole genome shotgun (WGS) entry which is preliminary data.</text>
</comment>
<feature type="compositionally biased region" description="Polar residues" evidence="1">
    <location>
        <begin position="392"/>
        <end position="401"/>
    </location>
</feature>
<reference evidence="2 3" key="1">
    <citation type="submission" date="2024-08" db="EMBL/GenBank/DDBJ databases">
        <authorList>
            <person name="Cucini C."/>
            <person name="Frati F."/>
        </authorList>
    </citation>
    <scope>NUCLEOTIDE SEQUENCE [LARGE SCALE GENOMIC DNA]</scope>
</reference>
<organism evidence="2 3">
    <name type="scientific">Orchesella dallaii</name>
    <dbReference type="NCBI Taxonomy" id="48710"/>
    <lineage>
        <taxon>Eukaryota</taxon>
        <taxon>Metazoa</taxon>
        <taxon>Ecdysozoa</taxon>
        <taxon>Arthropoda</taxon>
        <taxon>Hexapoda</taxon>
        <taxon>Collembola</taxon>
        <taxon>Entomobryomorpha</taxon>
        <taxon>Entomobryoidea</taxon>
        <taxon>Orchesellidae</taxon>
        <taxon>Orchesellinae</taxon>
        <taxon>Orchesella</taxon>
    </lineage>
</organism>
<sequence>MLQTPGSSPRRASCPENSSGNNADDESSRTLNQGSETSKKSENYSALTPRGGNYQNHYQRQRQLQRNMVRNAMTPPNYFPPLIQEHGRWEFPEHYSGFNGARLGPPRRGSEKEPIDLQSLPVLKQPHRNIISDSDASDYVPDDKYRNQLRNFPQLPTLAHERIRELGNEIVACYAVQLCKFLDSSLIETTPHSFAVFTKKNRTGQRWLMVFRHDRGRVTVKYNRLLTNQLLVRCLNPVSVEVEPARSLGNIPQETCVFTFTCHSEANKFIVDINESQCTAWNHREVFLEQSMRSQADHYIAQQAANLGYFSPRPLSARAIPSGYLVQAVIDKSPALTPRGIRILPPIGPQNRSKRSPFTVSARTPRADLDENWRNRDAGSPHSSDADYNRPATPSSTTQSPMKKRSKGSSNDGSNKSYMGGSGDGDFVYNSLTHAMALQQDVAKTIKPPASPSEETTNLFKNRRRFQASDVLVSNKRDVGTGAPDEEFFSLGPGEIQVIDNGDDQFDEIKCLSSEGQLMFSQILYGWNKVRHAEGSQNPKLRWWIGAAMIGCGAPNGETPRIREFKATFADEESADKFAELFQEGAHKGNNPEVRKKYLAQSLRV</sequence>
<feature type="region of interest" description="Disordered" evidence="1">
    <location>
        <begin position="1"/>
        <end position="62"/>
    </location>
</feature>
<feature type="compositionally biased region" description="Low complexity" evidence="1">
    <location>
        <begin position="408"/>
        <end position="417"/>
    </location>
</feature>
<evidence type="ECO:0000313" key="3">
    <source>
        <dbReference type="Proteomes" id="UP001642540"/>
    </source>
</evidence>
<feature type="compositionally biased region" description="Basic and acidic residues" evidence="1">
    <location>
        <begin position="365"/>
        <end position="388"/>
    </location>
</feature>
<evidence type="ECO:0000256" key="1">
    <source>
        <dbReference type="SAM" id="MobiDB-lite"/>
    </source>
</evidence>
<keyword evidence="3" id="KW-1185">Reference proteome</keyword>
<dbReference type="Proteomes" id="UP001642540">
    <property type="component" value="Unassembled WGS sequence"/>
</dbReference>
<feature type="region of interest" description="Disordered" evidence="1">
    <location>
        <begin position="339"/>
        <end position="419"/>
    </location>
</feature>
<gene>
    <name evidence="2" type="ORF">ODALV1_LOCUS21530</name>
</gene>
<protein>
    <recommendedName>
        <fullName evidence="4">PH domain-containing protein</fullName>
    </recommendedName>
</protein>
<name>A0ABP1RE55_9HEXA</name>
<dbReference type="EMBL" id="CAXLJM020000072">
    <property type="protein sequence ID" value="CAL8126742.1"/>
    <property type="molecule type" value="Genomic_DNA"/>
</dbReference>
<feature type="compositionally biased region" description="Polar residues" evidence="1">
    <location>
        <begin position="53"/>
        <end position="62"/>
    </location>
</feature>